<keyword evidence="3" id="KW-0732">Signal</keyword>
<comment type="caution">
    <text evidence="5">The sequence shown here is derived from an EMBL/GenBank/DDBJ whole genome shotgun (WGS) entry which is preliminary data.</text>
</comment>
<dbReference type="PANTHER" id="PTHR30024:SF47">
    <property type="entry name" value="TAURINE-BINDING PERIPLASMIC PROTEIN"/>
    <property type="match status" value="1"/>
</dbReference>
<dbReference type="GO" id="GO:0042597">
    <property type="term" value="C:periplasmic space"/>
    <property type="evidence" value="ECO:0007669"/>
    <property type="project" value="UniProtKB-SubCell"/>
</dbReference>
<comment type="similarity">
    <text evidence="2">Belongs to the bacterial solute-binding protein SsuA/TauA family.</text>
</comment>
<name>A0A365YHE2_9MICC</name>
<evidence type="ECO:0000256" key="3">
    <source>
        <dbReference type="ARBA" id="ARBA00022729"/>
    </source>
</evidence>
<proteinExistence type="inferred from homology"/>
<dbReference type="RefSeq" id="WP_113607204.1">
    <property type="nucleotide sequence ID" value="NZ_POAF01000003.1"/>
</dbReference>
<evidence type="ECO:0000313" key="5">
    <source>
        <dbReference type="EMBL" id="RBM01959.1"/>
    </source>
</evidence>
<dbReference type="Pfam" id="PF09084">
    <property type="entry name" value="NMT1"/>
    <property type="match status" value="1"/>
</dbReference>
<accession>A0A365YHE2</accession>
<comment type="subcellular location">
    <subcellularLocation>
        <location evidence="1">Periplasm</location>
    </subcellularLocation>
</comment>
<sequence length="403" mass="42856">MNRSGQLGSQGKLLLPQNDISRRSILRFAGLGAAVLGTAPLLAACGGSTTAAPGEETIKFNISTVPGDGFVIDAINAQNKDYAKRHLDVPKHIVPSSGVQGFQLLAAGAVEGMAADTLNLMVTHANSQKGQKPQLIGFRTMETTYGIARSKSGSWPSADASFVEKIKSLKGKKVGVPAIGSGGDLQLKLALEEAGLKYSDVTVLAVGLGAQAIPNMKANRIDAYVGVQWTTARYVAQETGGEVLVDFAEASSPDVIRNQAVVSIIANEKTIAEKPQAVNNWLLAQNDAHEFMLNDKAGAAKILNDTALGGSGLEIASAYMDHYAADVAPKLQPMFKVPKDVVERMAEVGLRFGSIKKGDITYESLVPEFARRHFPAAGSITKEQLHERHLTLSHGRRNGPDHR</sequence>
<dbReference type="SUPFAM" id="SSF53850">
    <property type="entry name" value="Periplasmic binding protein-like II"/>
    <property type="match status" value="1"/>
</dbReference>
<evidence type="ECO:0000256" key="1">
    <source>
        <dbReference type="ARBA" id="ARBA00004418"/>
    </source>
</evidence>
<dbReference type="EMBL" id="POAF01000003">
    <property type="protein sequence ID" value="RBM01959.1"/>
    <property type="molecule type" value="Genomic_DNA"/>
</dbReference>
<feature type="domain" description="SsuA/THI5-like" evidence="4">
    <location>
        <begin position="84"/>
        <end position="295"/>
    </location>
</feature>
<dbReference type="InterPro" id="IPR006311">
    <property type="entry name" value="TAT_signal"/>
</dbReference>
<evidence type="ECO:0000313" key="6">
    <source>
        <dbReference type="Proteomes" id="UP000252167"/>
    </source>
</evidence>
<dbReference type="AlphaFoldDB" id="A0A365YHE2"/>
<organism evidence="5 6">
    <name type="scientific">Glutamicibacter soli</name>
    <dbReference type="NCBI Taxonomy" id="453836"/>
    <lineage>
        <taxon>Bacteria</taxon>
        <taxon>Bacillati</taxon>
        <taxon>Actinomycetota</taxon>
        <taxon>Actinomycetes</taxon>
        <taxon>Micrococcales</taxon>
        <taxon>Micrococcaceae</taxon>
        <taxon>Glutamicibacter</taxon>
    </lineage>
</organism>
<evidence type="ECO:0000256" key="2">
    <source>
        <dbReference type="ARBA" id="ARBA00010742"/>
    </source>
</evidence>
<dbReference type="PANTHER" id="PTHR30024">
    <property type="entry name" value="ALIPHATIC SULFONATES-BINDING PROTEIN-RELATED"/>
    <property type="match status" value="1"/>
</dbReference>
<keyword evidence="6" id="KW-1185">Reference proteome</keyword>
<evidence type="ECO:0000259" key="4">
    <source>
        <dbReference type="Pfam" id="PF09084"/>
    </source>
</evidence>
<dbReference type="PROSITE" id="PS51318">
    <property type="entry name" value="TAT"/>
    <property type="match status" value="1"/>
</dbReference>
<gene>
    <name evidence="5" type="ORF">C1H84_09015</name>
</gene>
<dbReference type="Gene3D" id="3.40.190.10">
    <property type="entry name" value="Periplasmic binding protein-like II"/>
    <property type="match status" value="2"/>
</dbReference>
<protein>
    <recommendedName>
        <fullName evidence="4">SsuA/THI5-like domain-containing protein</fullName>
    </recommendedName>
</protein>
<dbReference type="Proteomes" id="UP000252167">
    <property type="component" value="Unassembled WGS sequence"/>
</dbReference>
<reference evidence="5 6" key="1">
    <citation type="submission" date="2018-01" db="EMBL/GenBank/DDBJ databases">
        <title>Glutamicibacter soli strain NHPC-3 Whole genome sequence and assembly.</title>
        <authorList>
            <person name="Choudhury P."/>
            <person name="Gupta D."/>
            <person name="Sengupta K."/>
            <person name="Jawed A."/>
            <person name="Sultana N."/>
            <person name="Saha P."/>
        </authorList>
    </citation>
    <scope>NUCLEOTIDE SEQUENCE [LARGE SCALE GENOMIC DNA]</scope>
    <source>
        <strain evidence="5 6">NHPC-3</strain>
    </source>
</reference>
<dbReference type="InterPro" id="IPR015168">
    <property type="entry name" value="SsuA/THI5"/>
</dbReference>